<sequence length="109" mass="11517">MTDPDQNPEVTTGFVLDIACIRKYPKSDLVQRGREHSVACALMGHCVESGYALVQPDGSITLLDSAATPLVVKALVNAPHGSGVLLEVSRERDGEDMKTVSVTVVGGPQ</sequence>
<dbReference type="RefSeq" id="WP_201685627.1">
    <property type="nucleotide sequence ID" value="NZ_JAEQNA010000008.1"/>
</dbReference>
<dbReference type="AlphaFoldDB" id="A0A936ZRZ0"/>
<evidence type="ECO:0000313" key="2">
    <source>
        <dbReference type="Proteomes" id="UP000613011"/>
    </source>
</evidence>
<accession>A0A936ZRZ0</accession>
<reference evidence="1" key="1">
    <citation type="submission" date="2021-01" db="EMBL/GenBank/DDBJ databases">
        <title>Ramlibacter sp. strain AW1 16S ribosomal RNA gene Genome sequencing and assembly.</title>
        <authorList>
            <person name="Kang M."/>
        </authorList>
    </citation>
    <scope>NUCLEOTIDE SEQUENCE</scope>
    <source>
        <strain evidence="1">AW1</strain>
    </source>
</reference>
<dbReference type="Proteomes" id="UP000613011">
    <property type="component" value="Unassembled WGS sequence"/>
</dbReference>
<dbReference type="EMBL" id="JAEQNA010000008">
    <property type="protein sequence ID" value="MBL0422566.1"/>
    <property type="molecule type" value="Genomic_DNA"/>
</dbReference>
<comment type="caution">
    <text evidence="1">The sequence shown here is derived from an EMBL/GenBank/DDBJ whole genome shotgun (WGS) entry which is preliminary data.</text>
</comment>
<proteinExistence type="predicted"/>
<keyword evidence="2" id="KW-1185">Reference proteome</keyword>
<gene>
    <name evidence="1" type="ORF">JI739_19630</name>
</gene>
<name>A0A936ZRZ0_9BURK</name>
<organism evidence="1 2">
    <name type="scientific">Ramlibacter aurantiacus</name>
    <dbReference type="NCBI Taxonomy" id="2801330"/>
    <lineage>
        <taxon>Bacteria</taxon>
        <taxon>Pseudomonadati</taxon>
        <taxon>Pseudomonadota</taxon>
        <taxon>Betaproteobacteria</taxon>
        <taxon>Burkholderiales</taxon>
        <taxon>Comamonadaceae</taxon>
        <taxon>Ramlibacter</taxon>
    </lineage>
</organism>
<protein>
    <submittedName>
        <fullName evidence="1">Uncharacterized protein</fullName>
    </submittedName>
</protein>
<evidence type="ECO:0000313" key="1">
    <source>
        <dbReference type="EMBL" id="MBL0422566.1"/>
    </source>
</evidence>